<keyword evidence="6 9" id="KW-1133">Transmembrane helix</keyword>
<name>A0A5N8WFQ3_9ACTN</name>
<evidence type="ECO:0000256" key="5">
    <source>
        <dbReference type="ARBA" id="ARBA00022692"/>
    </source>
</evidence>
<dbReference type="InterPro" id="IPR000412">
    <property type="entry name" value="ABC_2_transport"/>
</dbReference>
<organism evidence="12 13">
    <name type="scientific">Streptomyces phyllanthi</name>
    <dbReference type="NCBI Taxonomy" id="1803180"/>
    <lineage>
        <taxon>Bacteria</taxon>
        <taxon>Bacillati</taxon>
        <taxon>Actinomycetota</taxon>
        <taxon>Actinomycetes</taxon>
        <taxon>Kitasatosporales</taxon>
        <taxon>Streptomycetaceae</taxon>
        <taxon>Streptomyces</taxon>
    </lineage>
</organism>
<evidence type="ECO:0000313" key="12">
    <source>
        <dbReference type="EMBL" id="MPY46310.1"/>
    </source>
</evidence>
<dbReference type="PIRSF" id="PIRSF006648">
    <property type="entry name" value="DrrB"/>
    <property type="match status" value="1"/>
</dbReference>
<dbReference type="OrthoDB" id="9776218at2"/>
<keyword evidence="8" id="KW-0046">Antibiotic resistance</keyword>
<dbReference type="InterPro" id="IPR047817">
    <property type="entry name" value="ABC2_TM_bact-type"/>
</dbReference>
<dbReference type="PANTHER" id="PTHR30294">
    <property type="entry name" value="MEMBRANE COMPONENT OF ABC TRANSPORTER YHHJ-RELATED"/>
    <property type="match status" value="1"/>
</dbReference>
<comment type="subcellular location">
    <subcellularLocation>
        <location evidence="1 9">Cell membrane</location>
        <topology evidence="1 9">Multi-pass membrane protein</topology>
    </subcellularLocation>
</comment>
<evidence type="ECO:0000256" key="10">
    <source>
        <dbReference type="SAM" id="MobiDB-lite"/>
    </source>
</evidence>
<evidence type="ECO:0000256" key="9">
    <source>
        <dbReference type="RuleBase" id="RU361157"/>
    </source>
</evidence>
<evidence type="ECO:0000313" key="13">
    <source>
        <dbReference type="Proteomes" id="UP000326979"/>
    </source>
</evidence>
<accession>A0A5N8WFQ3</accession>
<feature type="transmembrane region" description="Helical" evidence="9">
    <location>
        <begin position="85"/>
        <end position="105"/>
    </location>
</feature>
<keyword evidence="3 9" id="KW-0813">Transport</keyword>
<evidence type="ECO:0000259" key="11">
    <source>
        <dbReference type="PROSITE" id="PS51012"/>
    </source>
</evidence>
<keyword evidence="4 9" id="KW-1003">Cell membrane</keyword>
<feature type="region of interest" description="Disordered" evidence="10">
    <location>
        <begin position="1"/>
        <end position="30"/>
    </location>
</feature>
<dbReference type="InterPro" id="IPR051449">
    <property type="entry name" value="ABC-2_transporter_component"/>
</dbReference>
<feature type="domain" description="ABC transmembrane type-2" evidence="11">
    <location>
        <begin position="49"/>
        <end position="274"/>
    </location>
</feature>
<dbReference type="PANTHER" id="PTHR30294:SF38">
    <property type="entry name" value="TRANSPORT PERMEASE PROTEIN"/>
    <property type="match status" value="1"/>
</dbReference>
<keyword evidence="7 9" id="KW-0472">Membrane</keyword>
<gene>
    <name evidence="12" type="ORF">FNH04_42335</name>
</gene>
<dbReference type="InterPro" id="IPR013525">
    <property type="entry name" value="ABC2_TM"/>
</dbReference>
<comment type="similarity">
    <text evidence="2 9">Belongs to the ABC-2 integral membrane protein family.</text>
</comment>
<reference evidence="12 13" key="1">
    <citation type="submission" date="2019-07" db="EMBL/GenBank/DDBJ databases">
        <title>New species of Amycolatopsis and Streptomyces.</title>
        <authorList>
            <person name="Duangmal K."/>
            <person name="Teo W.F.A."/>
            <person name="Lipun K."/>
        </authorList>
    </citation>
    <scope>NUCLEOTIDE SEQUENCE [LARGE SCALE GENOMIC DNA]</scope>
    <source>
        <strain evidence="12 13">TISTR 2346</strain>
    </source>
</reference>
<dbReference type="GO" id="GO:0046677">
    <property type="term" value="P:response to antibiotic"/>
    <property type="evidence" value="ECO:0007669"/>
    <property type="project" value="UniProtKB-KW"/>
</dbReference>
<feature type="transmembrane region" description="Helical" evidence="9">
    <location>
        <begin position="126"/>
        <end position="150"/>
    </location>
</feature>
<evidence type="ECO:0000256" key="1">
    <source>
        <dbReference type="ARBA" id="ARBA00004651"/>
    </source>
</evidence>
<dbReference type="Pfam" id="PF01061">
    <property type="entry name" value="ABC2_membrane"/>
    <property type="match status" value="1"/>
</dbReference>
<dbReference type="GO" id="GO:0140359">
    <property type="term" value="F:ABC-type transporter activity"/>
    <property type="evidence" value="ECO:0007669"/>
    <property type="project" value="InterPro"/>
</dbReference>
<keyword evidence="13" id="KW-1185">Reference proteome</keyword>
<dbReference type="RefSeq" id="WP_152791552.1">
    <property type="nucleotide sequence ID" value="NZ_BAABEQ010000153.1"/>
</dbReference>
<evidence type="ECO:0000256" key="7">
    <source>
        <dbReference type="ARBA" id="ARBA00023136"/>
    </source>
</evidence>
<evidence type="ECO:0000256" key="8">
    <source>
        <dbReference type="ARBA" id="ARBA00023251"/>
    </source>
</evidence>
<feature type="transmembrane region" description="Helical" evidence="9">
    <location>
        <begin position="192"/>
        <end position="211"/>
    </location>
</feature>
<feature type="transmembrane region" description="Helical" evidence="9">
    <location>
        <begin position="253"/>
        <end position="271"/>
    </location>
</feature>
<dbReference type="AlphaFoldDB" id="A0A5N8WFQ3"/>
<dbReference type="GO" id="GO:0043190">
    <property type="term" value="C:ATP-binding cassette (ABC) transporter complex"/>
    <property type="evidence" value="ECO:0007669"/>
    <property type="project" value="InterPro"/>
</dbReference>
<protein>
    <recommendedName>
        <fullName evidence="9">Transport permease protein</fullName>
    </recommendedName>
</protein>
<evidence type="ECO:0000256" key="6">
    <source>
        <dbReference type="ARBA" id="ARBA00022989"/>
    </source>
</evidence>
<feature type="transmembrane region" description="Helical" evidence="9">
    <location>
        <begin position="55"/>
        <end position="73"/>
    </location>
</feature>
<dbReference type="EMBL" id="VJZE01000625">
    <property type="protein sequence ID" value="MPY46310.1"/>
    <property type="molecule type" value="Genomic_DNA"/>
</dbReference>
<sequence length="276" mass="29436">MNPRTPTSSTQTTTATAPTQPNTPAPARGSAINYSRTAATATRVLRQLAHDPRTIALMLLIPCVMLFLLRYVFDGSPRTFDSIGASLLGIFPLITMFLVTSIATLRERTSGTLERLLAMPLGKADLIAGYALAFGTLAIIQSALATGLAVWFLDLDVTGSPWLLLLVALLDALLGTALGLFVSAFAASEFQAVQFMPAVIFPQLLLCGLFTPRSAMHPVLEAISDVLPMSYAVDGMNEVLRHTDMTAAFIRDALIVAGCALLVLTLGAATLRRRTT</sequence>
<keyword evidence="5 9" id="KW-0812">Transmembrane</keyword>
<dbReference type="PROSITE" id="PS51012">
    <property type="entry name" value="ABC_TM2"/>
    <property type="match status" value="1"/>
</dbReference>
<evidence type="ECO:0000256" key="4">
    <source>
        <dbReference type="ARBA" id="ARBA00022475"/>
    </source>
</evidence>
<dbReference type="Proteomes" id="UP000326979">
    <property type="component" value="Unassembled WGS sequence"/>
</dbReference>
<feature type="transmembrane region" description="Helical" evidence="9">
    <location>
        <begin position="162"/>
        <end position="185"/>
    </location>
</feature>
<proteinExistence type="inferred from homology"/>
<evidence type="ECO:0000256" key="2">
    <source>
        <dbReference type="ARBA" id="ARBA00007783"/>
    </source>
</evidence>
<evidence type="ECO:0000256" key="3">
    <source>
        <dbReference type="ARBA" id="ARBA00022448"/>
    </source>
</evidence>
<comment type="caution">
    <text evidence="12">The sequence shown here is derived from an EMBL/GenBank/DDBJ whole genome shotgun (WGS) entry which is preliminary data.</text>
</comment>
<feature type="compositionally biased region" description="Low complexity" evidence="10">
    <location>
        <begin position="1"/>
        <end position="28"/>
    </location>
</feature>